<name>A0ABY7FQT2_MYAAR</name>
<reference evidence="2" key="1">
    <citation type="submission" date="2022-11" db="EMBL/GenBank/DDBJ databases">
        <title>Centuries of genome instability and evolution in soft-shell clam transmissible cancer (bioRxiv).</title>
        <authorList>
            <person name="Hart S.F.M."/>
            <person name="Yonemitsu M.A."/>
            <person name="Giersch R.M."/>
            <person name="Beal B.F."/>
            <person name="Arriagada G."/>
            <person name="Davis B.W."/>
            <person name="Ostrander E.A."/>
            <person name="Goff S.P."/>
            <person name="Metzger M.J."/>
        </authorList>
    </citation>
    <scope>NUCLEOTIDE SEQUENCE</scope>
    <source>
        <strain evidence="2">MELC-2E11</strain>
        <tissue evidence="2">Siphon/mantle</tissue>
    </source>
</reference>
<feature type="region of interest" description="Disordered" evidence="1">
    <location>
        <begin position="21"/>
        <end position="45"/>
    </location>
</feature>
<dbReference type="Proteomes" id="UP001164746">
    <property type="component" value="Chromosome 13"/>
</dbReference>
<accession>A0ABY7FQT2</accession>
<evidence type="ECO:0000313" key="2">
    <source>
        <dbReference type="EMBL" id="WAR23397.1"/>
    </source>
</evidence>
<dbReference type="EMBL" id="CP111024">
    <property type="protein sequence ID" value="WAR23397.1"/>
    <property type="molecule type" value="Genomic_DNA"/>
</dbReference>
<sequence>MYITSIPQPVGEPVFVPELRPPLSSPLARPPHDAIPDTPSPYTPPHNAMQKYISGGLGGLLLVLREMGGRHYSVNTQILFLSHHIHKHVHIFAVFTHESTHVVERDVVLQA</sequence>
<protein>
    <submittedName>
        <fullName evidence="2">Uncharacterized protein</fullName>
    </submittedName>
</protein>
<keyword evidence="3" id="KW-1185">Reference proteome</keyword>
<evidence type="ECO:0000313" key="3">
    <source>
        <dbReference type="Proteomes" id="UP001164746"/>
    </source>
</evidence>
<proteinExistence type="predicted"/>
<gene>
    <name evidence="2" type="ORF">MAR_037066</name>
</gene>
<evidence type="ECO:0000256" key="1">
    <source>
        <dbReference type="SAM" id="MobiDB-lite"/>
    </source>
</evidence>
<organism evidence="2 3">
    <name type="scientific">Mya arenaria</name>
    <name type="common">Soft-shell clam</name>
    <dbReference type="NCBI Taxonomy" id="6604"/>
    <lineage>
        <taxon>Eukaryota</taxon>
        <taxon>Metazoa</taxon>
        <taxon>Spiralia</taxon>
        <taxon>Lophotrochozoa</taxon>
        <taxon>Mollusca</taxon>
        <taxon>Bivalvia</taxon>
        <taxon>Autobranchia</taxon>
        <taxon>Heteroconchia</taxon>
        <taxon>Euheterodonta</taxon>
        <taxon>Imparidentia</taxon>
        <taxon>Neoheterodontei</taxon>
        <taxon>Myida</taxon>
        <taxon>Myoidea</taxon>
        <taxon>Myidae</taxon>
        <taxon>Mya</taxon>
    </lineage>
</organism>